<feature type="region of interest" description="Disordered" evidence="9">
    <location>
        <begin position="1"/>
        <end position="35"/>
    </location>
</feature>
<dbReference type="OrthoDB" id="3939438at2759"/>
<evidence type="ECO:0000256" key="9">
    <source>
        <dbReference type="SAM" id="MobiDB-lite"/>
    </source>
</evidence>
<evidence type="ECO:0000313" key="12">
    <source>
        <dbReference type="Proteomes" id="UP000193144"/>
    </source>
</evidence>
<organism evidence="11 12">
    <name type="scientific">Clohesyomyces aquaticus</name>
    <dbReference type="NCBI Taxonomy" id="1231657"/>
    <lineage>
        <taxon>Eukaryota</taxon>
        <taxon>Fungi</taxon>
        <taxon>Dikarya</taxon>
        <taxon>Ascomycota</taxon>
        <taxon>Pezizomycotina</taxon>
        <taxon>Dothideomycetes</taxon>
        <taxon>Pleosporomycetidae</taxon>
        <taxon>Pleosporales</taxon>
        <taxon>Lindgomycetaceae</taxon>
        <taxon>Clohesyomyces</taxon>
    </lineage>
</organism>
<dbReference type="Proteomes" id="UP000193144">
    <property type="component" value="Unassembled WGS sequence"/>
</dbReference>
<dbReference type="GO" id="GO:0008270">
    <property type="term" value="F:zinc ion binding"/>
    <property type="evidence" value="ECO:0007669"/>
    <property type="project" value="UniProtKB-KW"/>
</dbReference>
<sequence length="376" mass="43291">MDQPETFEFDFSNDLWPPAWTQTGRDPGLENSDGADAAALSGERPIGRILCNGHTPDLEALTRVDGSMTPFPGLLPRQAASLCSPPSALEVQILSEKRRQHVLQNDTSEMNAFPKLTPNLNTNFFQSGSRIIEDRRHRPKKTRTPSDPNGLKCDYPGCKYKGTFKRRYELGRHEKSHENLVRYTCPVSACAKAFYRDDKLRHHLRTSHTDEDEAVCPLDICRADHMPLVVLRLHSRNHVRGTRNQKESDIMRSYLLPHERQCPFASCKMTVDLLGLQNHILAHDFMERIESRDVIENAGYDPSSAHIICPVCRQTYARSREFSRHFETGHLDPENDPAHVRPHFLSVLRLWLEFSTHPLFDFVMPVVDRRHERIVW</sequence>
<evidence type="ECO:0000256" key="8">
    <source>
        <dbReference type="PROSITE-ProRule" id="PRU00042"/>
    </source>
</evidence>
<keyword evidence="2" id="KW-0479">Metal-binding</keyword>
<keyword evidence="4" id="KW-0862">Zinc</keyword>
<evidence type="ECO:0000256" key="2">
    <source>
        <dbReference type="ARBA" id="ARBA00022723"/>
    </source>
</evidence>
<feature type="domain" description="C2H2-type" evidence="10">
    <location>
        <begin position="183"/>
        <end position="213"/>
    </location>
</feature>
<gene>
    <name evidence="11" type="ORF">BCR34DRAFT_612278</name>
</gene>
<dbReference type="PROSITE" id="PS00028">
    <property type="entry name" value="ZINC_FINGER_C2H2_1"/>
    <property type="match status" value="2"/>
</dbReference>
<accession>A0A1Y1ZYP4</accession>
<dbReference type="SMART" id="SM00355">
    <property type="entry name" value="ZnF_C2H2"/>
    <property type="match status" value="4"/>
</dbReference>
<comment type="caution">
    <text evidence="11">The sequence shown here is derived from an EMBL/GenBank/DDBJ whole genome shotgun (WGS) entry which is preliminary data.</text>
</comment>
<comment type="subcellular location">
    <subcellularLocation>
        <location evidence="1">Nucleus</location>
    </subcellularLocation>
</comment>
<keyword evidence="7" id="KW-0539">Nucleus</keyword>
<evidence type="ECO:0000256" key="4">
    <source>
        <dbReference type="ARBA" id="ARBA00022833"/>
    </source>
</evidence>
<dbReference type="InterPro" id="IPR051061">
    <property type="entry name" value="Zinc_finger_trans_reg"/>
</dbReference>
<dbReference type="GO" id="GO:0006357">
    <property type="term" value="P:regulation of transcription by RNA polymerase II"/>
    <property type="evidence" value="ECO:0007669"/>
    <property type="project" value="TreeGrafter"/>
</dbReference>
<dbReference type="AlphaFoldDB" id="A0A1Y1ZYP4"/>
<name>A0A1Y1ZYP4_9PLEO</name>
<evidence type="ECO:0000256" key="3">
    <source>
        <dbReference type="ARBA" id="ARBA00022771"/>
    </source>
</evidence>
<evidence type="ECO:0000313" key="11">
    <source>
        <dbReference type="EMBL" id="ORY15338.1"/>
    </source>
</evidence>
<keyword evidence="6" id="KW-0804">Transcription</keyword>
<evidence type="ECO:0000259" key="10">
    <source>
        <dbReference type="PROSITE" id="PS50157"/>
    </source>
</evidence>
<dbReference type="GO" id="GO:0005634">
    <property type="term" value="C:nucleus"/>
    <property type="evidence" value="ECO:0007669"/>
    <property type="project" value="UniProtKB-SubCell"/>
</dbReference>
<dbReference type="PROSITE" id="PS50157">
    <property type="entry name" value="ZINC_FINGER_C2H2_2"/>
    <property type="match status" value="1"/>
</dbReference>
<dbReference type="InterPro" id="IPR036236">
    <property type="entry name" value="Znf_C2H2_sf"/>
</dbReference>
<evidence type="ECO:0000256" key="5">
    <source>
        <dbReference type="ARBA" id="ARBA00023015"/>
    </source>
</evidence>
<dbReference type="InterPro" id="IPR013087">
    <property type="entry name" value="Znf_C2H2_type"/>
</dbReference>
<dbReference type="SUPFAM" id="SSF57667">
    <property type="entry name" value="beta-beta-alpha zinc fingers"/>
    <property type="match status" value="1"/>
</dbReference>
<evidence type="ECO:0000256" key="1">
    <source>
        <dbReference type="ARBA" id="ARBA00004123"/>
    </source>
</evidence>
<dbReference type="EMBL" id="MCFA01000026">
    <property type="protein sequence ID" value="ORY15338.1"/>
    <property type="molecule type" value="Genomic_DNA"/>
</dbReference>
<keyword evidence="12" id="KW-1185">Reference proteome</keyword>
<evidence type="ECO:0000256" key="6">
    <source>
        <dbReference type="ARBA" id="ARBA00023163"/>
    </source>
</evidence>
<dbReference type="STRING" id="1231657.A0A1Y1ZYP4"/>
<protein>
    <recommendedName>
        <fullName evidence="10">C2H2-type domain-containing protein</fullName>
    </recommendedName>
</protein>
<keyword evidence="3 8" id="KW-0863">Zinc-finger</keyword>
<dbReference type="PANTHER" id="PTHR46179">
    <property type="entry name" value="ZINC FINGER PROTEIN"/>
    <property type="match status" value="1"/>
</dbReference>
<evidence type="ECO:0000256" key="7">
    <source>
        <dbReference type="ARBA" id="ARBA00023242"/>
    </source>
</evidence>
<keyword evidence="5" id="KW-0805">Transcription regulation</keyword>
<reference evidence="11 12" key="1">
    <citation type="submission" date="2016-07" db="EMBL/GenBank/DDBJ databases">
        <title>Pervasive Adenine N6-methylation of Active Genes in Fungi.</title>
        <authorList>
            <consortium name="DOE Joint Genome Institute"/>
            <person name="Mondo S.J."/>
            <person name="Dannebaum R.O."/>
            <person name="Kuo R.C."/>
            <person name="Labutti K."/>
            <person name="Haridas S."/>
            <person name="Kuo A."/>
            <person name="Salamov A."/>
            <person name="Ahrendt S.R."/>
            <person name="Lipzen A."/>
            <person name="Sullivan W."/>
            <person name="Andreopoulos W.B."/>
            <person name="Clum A."/>
            <person name="Lindquist E."/>
            <person name="Daum C."/>
            <person name="Ramamoorthy G.K."/>
            <person name="Gryganskyi A."/>
            <person name="Culley D."/>
            <person name="Magnuson J.K."/>
            <person name="James T.Y."/>
            <person name="O'Malley M.A."/>
            <person name="Stajich J.E."/>
            <person name="Spatafora J.W."/>
            <person name="Visel A."/>
            <person name="Grigoriev I.V."/>
        </authorList>
    </citation>
    <scope>NUCLEOTIDE SEQUENCE [LARGE SCALE GENOMIC DNA]</scope>
    <source>
        <strain evidence="11 12">CBS 115471</strain>
    </source>
</reference>
<proteinExistence type="predicted"/>
<dbReference type="Gene3D" id="3.30.160.60">
    <property type="entry name" value="Classic Zinc Finger"/>
    <property type="match status" value="1"/>
</dbReference>
<dbReference type="PANTHER" id="PTHR46179:SF13">
    <property type="entry name" value="C2H2-TYPE DOMAIN-CONTAINING PROTEIN"/>
    <property type="match status" value="1"/>
</dbReference>